<dbReference type="GO" id="GO:0061928">
    <property type="term" value="F:glutathione specific gamma-glutamylcyclotransferase activity"/>
    <property type="evidence" value="ECO:0007669"/>
    <property type="project" value="UniProtKB-EC"/>
</dbReference>
<dbReference type="PANTHER" id="PTHR12192">
    <property type="entry name" value="CATION TRANSPORT PROTEIN CHAC-RELATED"/>
    <property type="match status" value="1"/>
</dbReference>
<feature type="compositionally biased region" description="Basic and acidic residues" evidence="3">
    <location>
        <begin position="184"/>
        <end position="203"/>
    </location>
</feature>
<dbReference type="Pfam" id="PF04752">
    <property type="entry name" value="ChaC"/>
    <property type="match status" value="1"/>
</dbReference>
<sequence length="221" mass="24889">MAIEAKGSSGQEEGEEEFWLFGYGSLIWKPPPHFDHRGTPSSPGRVVTLIPSDYHATLSDPHPPTSDKVWGVAYRILPSRVSEVKTYLDIREINGYTIHYADFHPAADNASTIKTLVYIGTPDNQQFTGPQELDELAEHIYRSEGPSGLNRDYLWGLEESLKGLGEGSEDEHVSDLSERVRRIARREEEKGTAQEEEHEEVGHPFRKVSSIDEVEEMEKGV</sequence>
<dbReference type="EMBL" id="QVQW01000014">
    <property type="protein sequence ID" value="RKU46503.1"/>
    <property type="molecule type" value="Genomic_DNA"/>
</dbReference>
<dbReference type="EC" id="4.3.2.7" evidence="1"/>
<reference evidence="4 5" key="1">
    <citation type="submission" date="2018-08" db="EMBL/GenBank/DDBJ databases">
        <title>Draft genome of the lignicolous fungus Coniochaeta pulveracea.</title>
        <authorList>
            <person name="Borstlap C.J."/>
            <person name="De Witt R.N."/>
            <person name="Botha A."/>
            <person name="Volschenk H."/>
        </authorList>
    </citation>
    <scope>NUCLEOTIDE SEQUENCE [LARGE SCALE GENOMIC DNA]</scope>
    <source>
        <strain evidence="4 5">CAB683</strain>
    </source>
</reference>
<dbReference type="GO" id="GO:0005737">
    <property type="term" value="C:cytoplasm"/>
    <property type="evidence" value="ECO:0007669"/>
    <property type="project" value="TreeGrafter"/>
</dbReference>
<feature type="region of interest" description="Disordered" evidence="3">
    <location>
        <begin position="184"/>
        <end position="221"/>
    </location>
</feature>
<dbReference type="GO" id="GO:0006751">
    <property type="term" value="P:glutathione catabolic process"/>
    <property type="evidence" value="ECO:0007669"/>
    <property type="project" value="InterPro"/>
</dbReference>
<evidence type="ECO:0000256" key="2">
    <source>
        <dbReference type="ARBA" id="ARBA00023239"/>
    </source>
</evidence>
<evidence type="ECO:0000313" key="5">
    <source>
        <dbReference type="Proteomes" id="UP000275385"/>
    </source>
</evidence>
<comment type="caution">
    <text evidence="4">The sequence shown here is derived from an EMBL/GenBank/DDBJ whole genome shotgun (WGS) entry which is preliminary data.</text>
</comment>
<evidence type="ECO:0000313" key="4">
    <source>
        <dbReference type="EMBL" id="RKU46503.1"/>
    </source>
</evidence>
<dbReference type="Gene3D" id="3.10.490.10">
    <property type="entry name" value="Gamma-glutamyl cyclotransferase-like"/>
    <property type="match status" value="1"/>
</dbReference>
<name>A0A420YF23_9PEZI</name>
<proteinExistence type="predicted"/>
<feature type="compositionally biased region" description="Acidic residues" evidence="3">
    <location>
        <begin position="212"/>
        <end position="221"/>
    </location>
</feature>
<gene>
    <name evidence="4" type="ORF">DL546_008472</name>
</gene>
<dbReference type="CDD" id="cd06661">
    <property type="entry name" value="GGCT_like"/>
    <property type="match status" value="1"/>
</dbReference>
<evidence type="ECO:0000256" key="3">
    <source>
        <dbReference type="SAM" id="MobiDB-lite"/>
    </source>
</evidence>
<dbReference type="STRING" id="177199.A0A420YF23"/>
<dbReference type="AlphaFoldDB" id="A0A420YF23"/>
<dbReference type="OrthoDB" id="1933483at2759"/>
<accession>A0A420YF23</accession>
<evidence type="ECO:0000256" key="1">
    <source>
        <dbReference type="ARBA" id="ARBA00012344"/>
    </source>
</evidence>
<protein>
    <recommendedName>
        <fullName evidence="1">glutathione-specific gamma-glutamylcyclotransferase</fullName>
        <ecNumber evidence="1">4.3.2.7</ecNumber>
    </recommendedName>
</protein>
<keyword evidence="2" id="KW-0456">Lyase</keyword>
<dbReference type="SUPFAM" id="SSF110857">
    <property type="entry name" value="Gamma-glutamyl cyclotransferase-like"/>
    <property type="match status" value="1"/>
</dbReference>
<dbReference type="InterPro" id="IPR036568">
    <property type="entry name" value="GGCT-like_sf"/>
</dbReference>
<organism evidence="4 5">
    <name type="scientific">Coniochaeta pulveracea</name>
    <dbReference type="NCBI Taxonomy" id="177199"/>
    <lineage>
        <taxon>Eukaryota</taxon>
        <taxon>Fungi</taxon>
        <taxon>Dikarya</taxon>
        <taxon>Ascomycota</taxon>
        <taxon>Pezizomycotina</taxon>
        <taxon>Sordariomycetes</taxon>
        <taxon>Sordariomycetidae</taxon>
        <taxon>Coniochaetales</taxon>
        <taxon>Coniochaetaceae</taxon>
        <taxon>Coniochaeta</taxon>
    </lineage>
</organism>
<dbReference type="InterPro" id="IPR013024">
    <property type="entry name" value="GGCT-like"/>
</dbReference>
<dbReference type="Proteomes" id="UP000275385">
    <property type="component" value="Unassembled WGS sequence"/>
</dbReference>
<dbReference type="PANTHER" id="PTHR12192:SF2">
    <property type="entry name" value="GLUTATHIONE-SPECIFIC GAMMA-GLUTAMYLCYCLOTRANSFERASE 2"/>
    <property type="match status" value="1"/>
</dbReference>
<keyword evidence="5" id="KW-1185">Reference proteome</keyword>
<dbReference type="InterPro" id="IPR006840">
    <property type="entry name" value="ChaC"/>
</dbReference>